<dbReference type="Pfam" id="PF08239">
    <property type="entry name" value="SH3_3"/>
    <property type="match status" value="1"/>
</dbReference>
<dbReference type="InterPro" id="IPR000719">
    <property type="entry name" value="Prot_kinase_dom"/>
</dbReference>
<dbReference type="Gene3D" id="1.10.510.10">
    <property type="entry name" value="Transferase(Phosphotransferase) domain 1"/>
    <property type="match status" value="1"/>
</dbReference>
<dbReference type="PROSITE" id="PS50011">
    <property type="entry name" value="PROTEIN_KINASE_DOM"/>
    <property type="match status" value="1"/>
</dbReference>
<dbReference type="InterPro" id="IPR008271">
    <property type="entry name" value="Ser/Thr_kinase_AS"/>
</dbReference>
<dbReference type="SMART" id="SM00220">
    <property type="entry name" value="S_TKc"/>
    <property type="match status" value="1"/>
</dbReference>
<dbReference type="Pfam" id="PF00069">
    <property type="entry name" value="Pkinase"/>
    <property type="match status" value="1"/>
</dbReference>
<dbReference type="InterPro" id="IPR003646">
    <property type="entry name" value="SH3-like_bac-type"/>
</dbReference>
<comment type="caution">
    <text evidence="14">The sequence shown here is derived from an EMBL/GenBank/DDBJ whole genome shotgun (WGS) entry which is preliminary data.</text>
</comment>
<dbReference type="Proteomes" id="UP000437131">
    <property type="component" value="Unassembled WGS sequence"/>
</dbReference>
<dbReference type="CDD" id="cd14014">
    <property type="entry name" value="STKc_PknB_like"/>
    <property type="match status" value="1"/>
</dbReference>
<evidence type="ECO:0000256" key="8">
    <source>
        <dbReference type="ARBA" id="ARBA00048679"/>
    </source>
</evidence>
<comment type="catalytic activity">
    <reaction evidence="8">
        <text>L-seryl-[protein] + ATP = O-phospho-L-seryl-[protein] + ADP + H(+)</text>
        <dbReference type="Rhea" id="RHEA:17989"/>
        <dbReference type="Rhea" id="RHEA-COMP:9863"/>
        <dbReference type="Rhea" id="RHEA-COMP:11604"/>
        <dbReference type="ChEBI" id="CHEBI:15378"/>
        <dbReference type="ChEBI" id="CHEBI:29999"/>
        <dbReference type="ChEBI" id="CHEBI:30616"/>
        <dbReference type="ChEBI" id="CHEBI:83421"/>
        <dbReference type="ChEBI" id="CHEBI:456216"/>
        <dbReference type="EC" id="2.7.11.1"/>
    </reaction>
</comment>
<dbReference type="PROSITE" id="PS00107">
    <property type="entry name" value="PROTEIN_KINASE_ATP"/>
    <property type="match status" value="1"/>
</dbReference>
<protein>
    <recommendedName>
        <fullName evidence="1">non-specific serine/threonine protein kinase</fullName>
        <ecNumber evidence="1">2.7.11.1</ecNumber>
    </recommendedName>
</protein>
<evidence type="ECO:0000256" key="6">
    <source>
        <dbReference type="ARBA" id="ARBA00022840"/>
    </source>
</evidence>
<evidence type="ECO:0000256" key="2">
    <source>
        <dbReference type="ARBA" id="ARBA00022527"/>
    </source>
</evidence>
<evidence type="ECO:0000256" key="5">
    <source>
        <dbReference type="ARBA" id="ARBA00022777"/>
    </source>
</evidence>
<keyword evidence="6 9" id="KW-0067">ATP-binding</keyword>
<feature type="region of interest" description="Disordered" evidence="10">
    <location>
        <begin position="357"/>
        <end position="390"/>
    </location>
</feature>
<evidence type="ECO:0000256" key="7">
    <source>
        <dbReference type="ARBA" id="ARBA00047899"/>
    </source>
</evidence>
<keyword evidence="5 14" id="KW-0418">Kinase</keyword>
<dbReference type="EC" id="2.7.11.1" evidence="1"/>
<keyword evidence="11" id="KW-0812">Transmembrane</keyword>
<evidence type="ECO:0000256" key="11">
    <source>
        <dbReference type="SAM" id="Phobius"/>
    </source>
</evidence>
<evidence type="ECO:0000256" key="10">
    <source>
        <dbReference type="SAM" id="MobiDB-lite"/>
    </source>
</evidence>
<dbReference type="GO" id="GO:0005524">
    <property type="term" value="F:ATP binding"/>
    <property type="evidence" value="ECO:0007669"/>
    <property type="project" value="UniProtKB-UniRule"/>
</dbReference>
<keyword evidence="11" id="KW-0472">Membrane</keyword>
<dbReference type="PANTHER" id="PTHR24363:SF0">
    <property type="entry name" value="SERINE_THREONINE KINASE LIKE DOMAIN CONTAINING 1"/>
    <property type="match status" value="1"/>
</dbReference>
<dbReference type="RefSeq" id="WP_155083951.1">
    <property type="nucleotide sequence ID" value="NZ_WMIA01000011.1"/>
</dbReference>
<dbReference type="PROSITE" id="PS51781">
    <property type="entry name" value="SH3B"/>
    <property type="match status" value="1"/>
</dbReference>
<dbReference type="AlphaFoldDB" id="A0A844GUT2"/>
<sequence length="498" mass="55262">MEEAIASRYKIIKNLGSGGFGDTFLAQDLQMPSARQVVIKKLKPVHHNNISLEFIETLFEKEAKVLEELGQNCPQIPTLYAYFRENEEFYLVQEYIEGKSLAELGVIHPNQCESILSSLLNTLKYVHGKNIIHRDIKPENIILRDSDKLPVLIDFGAVKESMGAVQLSSGSTVSSVIIGTRGFIPPEQSTGRTVFSSDLYALSLTIIYSLTGKYPIELPSNNITGELDWQSYIPNLPLNLKTVLEKASKIDLAQRYPTAQEMYEALHLSQGQTMAVTPNPIDLQKSSTPNLVPTVLIPNSMASVPQQVSQVSQPLVNPQKNNLLVILITALLVALGVSGGFFVVQQMKETQARLEEIEKEKEETEARLAEEQKKREEEELKRQESEKMRLEAEKERAKAEELRRQAEIKAQSQPQIRTVVVNPSSLTDGSYGTITGSTGSKNIRSGPGTGYPVVGEGYTGEPIEILDSGYDNGGYLWYKVYHPSSGVTGWMAGQLVNY</sequence>
<keyword evidence="4 9" id="KW-0547">Nucleotide-binding</keyword>
<reference evidence="14 15" key="1">
    <citation type="submission" date="2019-11" db="EMBL/GenBank/DDBJ databases">
        <title>Isolation of a new High Light Tolerant Cyanobacteria.</title>
        <authorList>
            <person name="Dobson Z."/>
            <person name="Vaughn N."/>
            <person name="Vaughn M."/>
            <person name="Fromme P."/>
            <person name="Mazor Y."/>
        </authorList>
    </citation>
    <scope>NUCLEOTIDE SEQUENCE [LARGE SCALE GENOMIC DNA]</scope>
    <source>
        <strain evidence="14 15">0216</strain>
    </source>
</reference>
<dbReference type="InterPro" id="IPR011009">
    <property type="entry name" value="Kinase-like_dom_sf"/>
</dbReference>
<dbReference type="SUPFAM" id="SSF56112">
    <property type="entry name" value="Protein kinase-like (PK-like)"/>
    <property type="match status" value="1"/>
</dbReference>
<name>A0A844GUT2_9CHRO</name>
<dbReference type="EMBL" id="WMIA01000011">
    <property type="protein sequence ID" value="MTF39313.1"/>
    <property type="molecule type" value="Genomic_DNA"/>
</dbReference>
<comment type="catalytic activity">
    <reaction evidence="7">
        <text>L-threonyl-[protein] + ATP = O-phospho-L-threonyl-[protein] + ADP + H(+)</text>
        <dbReference type="Rhea" id="RHEA:46608"/>
        <dbReference type="Rhea" id="RHEA-COMP:11060"/>
        <dbReference type="Rhea" id="RHEA-COMP:11605"/>
        <dbReference type="ChEBI" id="CHEBI:15378"/>
        <dbReference type="ChEBI" id="CHEBI:30013"/>
        <dbReference type="ChEBI" id="CHEBI:30616"/>
        <dbReference type="ChEBI" id="CHEBI:61977"/>
        <dbReference type="ChEBI" id="CHEBI:456216"/>
        <dbReference type="EC" id="2.7.11.1"/>
    </reaction>
</comment>
<dbReference type="SMART" id="SM00287">
    <property type="entry name" value="SH3b"/>
    <property type="match status" value="1"/>
</dbReference>
<evidence type="ECO:0000256" key="1">
    <source>
        <dbReference type="ARBA" id="ARBA00012513"/>
    </source>
</evidence>
<gene>
    <name evidence="14" type="ORF">GGC33_10285</name>
</gene>
<accession>A0A844GUT2</accession>
<dbReference type="PANTHER" id="PTHR24363">
    <property type="entry name" value="SERINE/THREONINE PROTEIN KINASE"/>
    <property type="match status" value="1"/>
</dbReference>
<feature type="domain" description="Protein kinase" evidence="12">
    <location>
        <begin position="9"/>
        <end position="266"/>
    </location>
</feature>
<evidence type="ECO:0000259" key="12">
    <source>
        <dbReference type="PROSITE" id="PS50011"/>
    </source>
</evidence>
<evidence type="ECO:0000256" key="9">
    <source>
        <dbReference type="PROSITE-ProRule" id="PRU10141"/>
    </source>
</evidence>
<dbReference type="InterPro" id="IPR017441">
    <property type="entry name" value="Protein_kinase_ATP_BS"/>
</dbReference>
<keyword evidence="11" id="KW-1133">Transmembrane helix</keyword>
<evidence type="ECO:0000313" key="14">
    <source>
        <dbReference type="EMBL" id="MTF39313.1"/>
    </source>
</evidence>
<feature type="domain" description="SH3b" evidence="13">
    <location>
        <begin position="429"/>
        <end position="498"/>
    </location>
</feature>
<organism evidence="14 15">
    <name type="scientific">Cyanobacterium aponinum 0216</name>
    <dbReference type="NCBI Taxonomy" id="2676140"/>
    <lineage>
        <taxon>Bacteria</taxon>
        <taxon>Bacillati</taxon>
        <taxon>Cyanobacteriota</taxon>
        <taxon>Cyanophyceae</taxon>
        <taxon>Oscillatoriophycideae</taxon>
        <taxon>Chroococcales</taxon>
        <taxon>Geminocystaceae</taxon>
        <taxon>Cyanobacterium</taxon>
    </lineage>
</organism>
<feature type="transmembrane region" description="Helical" evidence="11">
    <location>
        <begin position="323"/>
        <end position="344"/>
    </location>
</feature>
<evidence type="ECO:0000313" key="15">
    <source>
        <dbReference type="Proteomes" id="UP000437131"/>
    </source>
</evidence>
<dbReference type="PROSITE" id="PS00108">
    <property type="entry name" value="PROTEIN_KINASE_ST"/>
    <property type="match status" value="1"/>
</dbReference>
<feature type="binding site" evidence="9">
    <location>
        <position position="41"/>
    </location>
    <ligand>
        <name>ATP</name>
        <dbReference type="ChEBI" id="CHEBI:30616"/>
    </ligand>
</feature>
<evidence type="ECO:0000256" key="3">
    <source>
        <dbReference type="ARBA" id="ARBA00022679"/>
    </source>
</evidence>
<proteinExistence type="predicted"/>
<evidence type="ECO:0000259" key="13">
    <source>
        <dbReference type="PROSITE" id="PS51781"/>
    </source>
</evidence>
<dbReference type="GO" id="GO:0004674">
    <property type="term" value="F:protein serine/threonine kinase activity"/>
    <property type="evidence" value="ECO:0007669"/>
    <property type="project" value="UniProtKB-KW"/>
</dbReference>
<evidence type="ECO:0000256" key="4">
    <source>
        <dbReference type="ARBA" id="ARBA00022741"/>
    </source>
</evidence>
<dbReference type="Gene3D" id="2.30.30.40">
    <property type="entry name" value="SH3 Domains"/>
    <property type="match status" value="1"/>
</dbReference>
<keyword evidence="3" id="KW-0808">Transferase</keyword>
<keyword evidence="2" id="KW-0723">Serine/threonine-protein kinase</keyword>